<dbReference type="InterPro" id="IPR011429">
    <property type="entry name" value="Cyt_c_Planctomycete-type"/>
</dbReference>
<evidence type="ECO:0000256" key="3">
    <source>
        <dbReference type="ARBA" id="ARBA00023004"/>
    </source>
</evidence>
<feature type="chain" id="PRO_5030745252" evidence="6">
    <location>
        <begin position="23"/>
        <end position="1055"/>
    </location>
</feature>
<dbReference type="PANTHER" id="PTHR35889">
    <property type="entry name" value="CYCLOINULO-OLIGOSACCHARIDE FRUCTANOTRANSFERASE-RELATED"/>
    <property type="match status" value="1"/>
</dbReference>
<evidence type="ECO:0000256" key="6">
    <source>
        <dbReference type="SAM" id="SignalP"/>
    </source>
</evidence>
<sequence>MFWGSVVLIPTLLLVGFGFAVAGDATAPARPSSAGGKPPSVSQSAASGTSPAPAVAGVAADHAVQMAQGLELYRTRIRGLLQNKCIKCHSGNRLEGDLDLGNRAGLLRGGRQGPAIVPGDHQKSLLWQLAAHKREPFMPYERPKLSEDDIAALAQWIDRGAPYDRPFTAESDAWIHTLVPPEAKKHWAFQPLPQNVPVPNTASQTAVHPIDAFLNARLQAAGITPNPPADKRTLLRRLYLDLIGLPPTPEQWQAFAEDNSPQALEKVVDELLASPHFGEKWARHWLDLVRFAESHGFEHDYDRPHAYHYRDFVIKALNQDMPYDQFVRWQIAGDELAPNEPLAWFATGYLAAGVHSTQITKNEVEKHRYDELDDIVNNIGTTFLGLSIGCARCHDHKYDPIPSRDYYRMLAAFTTTVRSDFDVDLDPEGYRKAYAAFEAEHRPYREALNRYEREQLPRHLAEWEADKGRATPGRFVWFVPRIRSMKSAGGATLQEQTDGSVLITGKNPDKETLTFEVETHLSEIRSLRIEALRDSRLVHGGPGRASNGNFALSDLSVTVLPRTAGGKEVKVRLVRPRATFEQQGLPVAAAIDSDPVSAWAIDPRMGEDHAAVFDLEPAVTGGSQGCILRITLSFRNNTGHGMGRPRLSLSAQAGTDLRGAWITEAAAEALKVPPMQRSPAQRDALLRWFATQDAQYQQLLRAEQEHAARAPQRKTVKALICSEGVPPQRLHTQGEDYLPVTHFLRRGDPNQKVAVARLSFLQVLMPHPEAQERWFVPPPKGSRTSGQRAALARWLTDADQGAGALLARVIVNRLWQQYFGKGLVRTVSDFGLRGEPPSHPDLLDFLARELIRHQWKLKPIHRLIVTSEAYARSSQRFLEKLQKDPENRLVWYQPVRRLSAEVIRDSILAVSGQLDRTMYGPGTLQLDSRRRSIYFTMKRSKLIPALIVFDAPDGTVHVGERPSTTIAPQALHLLNNPQVRTASRALAQRVLQDKALSHDQAVRQAYRYVLCREPSPEELEAALDFLASDAERDRLAAFADFCQMLFCLNEFLYRE</sequence>
<comment type="caution">
    <text evidence="8">The sequence shown here is derived from an EMBL/GenBank/DDBJ whole genome shotgun (WGS) entry which is preliminary data.</text>
</comment>
<dbReference type="GO" id="GO:0046872">
    <property type="term" value="F:metal ion binding"/>
    <property type="evidence" value="ECO:0007669"/>
    <property type="project" value="UniProtKB-KW"/>
</dbReference>
<dbReference type="PROSITE" id="PS51007">
    <property type="entry name" value="CYTC"/>
    <property type="match status" value="1"/>
</dbReference>
<proteinExistence type="predicted"/>
<feature type="region of interest" description="Disordered" evidence="5">
    <location>
        <begin position="28"/>
        <end position="53"/>
    </location>
</feature>
<dbReference type="GO" id="GO:0009055">
    <property type="term" value="F:electron transfer activity"/>
    <property type="evidence" value="ECO:0007669"/>
    <property type="project" value="InterPro"/>
</dbReference>
<reference evidence="8 9" key="1">
    <citation type="submission" date="2020-07" db="EMBL/GenBank/DDBJ databases">
        <title>Thermogemmata thermophila gen. nov., sp. nov., a novel moderate thermophilic planctomycete from a Kamchatka hot spring.</title>
        <authorList>
            <person name="Elcheninov A.G."/>
            <person name="Podosokorskaya O.A."/>
            <person name="Kovaleva O.L."/>
            <person name="Novikov A."/>
            <person name="Bonch-Osmolovskaya E.A."/>
            <person name="Toshchakov S.V."/>
            <person name="Kublanov I.V."/>
        </authorList>
    </citation>
    <scope>NUCLEOTIDE SEQUENCE [LARGE SCALE GENOMIC DNA]</scope>
    <source>
        <strain evidence="8 9">2918</strain>
    </source>
</reference>
<evidence type="ECO:0000313" key="9">
    <source>
        <dbReference type="Proteomes" id="UP000542342"/>
    </source>
</evidence>
<dbReference type="Pfam" id="PF07635">
    <property type="entry name" value="PSCyt1"/>
    <property type="match status" value="1"/>
</dbReference>
<keyword evidence="9" id="KW-1185">Reference proteome</keyword>
<dbReference type="Pfam" id="PF07587">
    <property type="entry name" value="PSD1"/>
    <property type="match status" value="1"/>
</dbReference>
<dbReference type="InterPro" id="IPR036909">
    <property type="entry name" value="Cyt_c-like_dom_sf"/>
</dbReference>
<evidence type="ECO:0000256" key="5">
    <source>
        <dbReference type="SAM" id="MobiDB-lite"/>
    </source>
</evidence>
<dbReference type="SUPFAM" id="SSF46626">
    <property type="entry name" value="Cytochrome c"/>
    <property type="match status" value="1"/>
</dbReference>
<keyword evidence="3 4" id="KW-0408">Iron</keyword>
<name>A0A7V8VAZ9_9BACT</name>
<evidence type="ECO:0000256" key="2">
    <source>
        <dbReference type="ARBA" id="ARBA00022723"/>
    </source>
</evidence>
<protein>
    <submittedName>
        <fullName evidence="8">DUF1549 domain-containing protein</fullName>
    </submittedName>
</protein>
<keyword evidence="6" id="KW-0732">Signal</keyword>
<keyword evidence="2 4" id="KW-0479">Metal-binding</keyword>
<gene>
    <name evidence="8" type="ORF">H0921_01000</name>
</gene>
<feature type="domain" description="Cytochrome c" evidence="7">
    <location>
        <begin position="64"/>
        <end position="161"/>
    </location>
</feature>
<dbReference type="InterPro" id="IPR009056">
    <property type="entry name" value="Cyt_c-like_dom"/>
</dbReference>
<dbReference type="Pfam" id="PF07583">
    <property type="entry name" value="PSCyt2"/>
    <property type="match status" value="1"/>
</dbReference>
<dbReference type="PANTHER" id="PTHR35889:SF3">
    <property type="entry name" value="F-BOX DOMAIN-CONTAINING PROTEIN"/>
    <property type="match status" value="1"/>
</dbReference>
<organism evidence="8 9">
    <name type="scientific">Thermogemmata fonticola</name>
    <dbReference type="NCBI Taxonomy" id="2755323"/>
    <lineage>
        <taxon>Bacteria</taxon>
        <taxon>Pseudomonadati</taxon>
        <taxon>Planctomycetota</taxon>
        <taxon>Planctomycetia</taxon>
        <taxon>Gemmatales</taxon>
        <taxon>Gemmataceae</taxon>
        <taxon>Thermogemmata</taxon>
    </lineage>
</organism>
<feature type="signal peptide" evidence="6">
    <location>
        <begin position="1"/>
        <end position="22"/>
    </location>
</feature>
<dbReference type="GO" id="GO:0020037">
    <property type="term" value="F:heme binding"/>
    <property type="evidence" value="ECO:0007669"/>
    <property type="project" value="InterPro"/>
</dbReference>
<dbReference type="InterPro" id="IPR022655">
    <property type="entry name" value="DUF1553"/>
</dbReference>
<feature type="compositionally biased region" description="Polar residues" evidence="5">
    <location>
        <begin position="40"/>
        <end position="50"/>
    </location>
</feature>
<dbReference type="EMBL" id="JACEFB010000001">
    <property type="protein sequence ID" value="MBA2224734.1"/>
    <property type="molecule type" value="Genomic_DNA"/>
</dbReference>
<accession>A0A7V8VAZ9</accession>
<dbReference type="AlphaFoldDB" id="A0A7V8VAZ9"/>
<keyword evidence="1 4" id="KW-0349">Heme</keyword>
<dbReference type="InterPro" id="IPR011444">
    <property type="entry name" value="DUF1549"/>
</dbReference>
<dbReference type="Proteomes" id="UP000542342">
    <property type="component" value="Unassembled WGS sequence"/>
</dbReference>
<evidence type="ECO:0000259" key="7">
    <source>
        <dbReference type="PROSITE" id="PS51007"/>
    </source>
</evidence>
<evidence type="ECO:0000256" key="4">
    <source>
        <dbReference type="PROSITE-ProRule" id="PRU00433"/>
    </source>
</evidence>
<evidence type="ECO:0000256" key="1">
    <source>
        <dbReference type="ARBA" id="ARBA00022617"/>
    </source>
</evidence>
<evidence type="ECO:0000313" key="8">
    <source>
        <dbReference type="EMBL" id="MBA2224734.1"/>
    </source>
</evidence>